<dbReference type="EMBL" id="MNUE01000019">
    <property type="protein sequence ID" value="OJD34984.1"/>
    <property type="molecule type" value="Genomic_DNA"/>
</dbReference>
<dbReference type="InterPro" id="IPR010730">
    <property type="entry name" value="HET"/>
</dbReference>
<protein>
    <submittedName>
        <fullName evidence="2">Heterokaryon incompatibility protein or allele</fullName>
    </submittedName>
</protein>
<dbReference type="OrthoDB" id="3477286at2759"/>
<dbReference type="Pfam" id="PF06985">
    <property type="entry name" value="HET"/>
    <property type="match status" value="1"/>
</dbReference>
<sequence>MATTSNFCTPQNDRFYSKKPYGGLDRLKKEIRLIRVLQDDGSGQIRCELTRELPLSEAQDKYAALSYCAGSPQNPKPILVRGNESEEFHEFNAFANLELAIADACEFCKKHRGDEEPLLWVDQVCINQNDDRERSHQVGFMRDIYQCAREVIVCLSTDKSTSLAVDWLLAPDKPELDEMFYDARAGELSVTFQEQVKRSNIHARTRVLMRTNSYVARKVSLRNNADTIREDDFVRASMSDNEFYYGWLDVLTMLGQPWWTRAWIYQEFMVCKNAQFLFGQSSISWRQLSAALVPFIEIFQSRIPLARYYCSNRARIGAATPLVERMTTILEREISVEDSMTAAKSLLKNKSSFQIGREIFNTVLAHSRLCRATDPRDLVYAFISLADIACGIEPDYSHDNTVHNVFITAARRAVVCSGNLDILSHAVAVRGDLSLELPSWVPDLTAMESAVRRDRSLILQGLSSKKVAPLQTTPRFPISFSEDGRILYAKGSFVVSLERRMPDGFSPWPPVPLGHLGFEASGYVIITTDRTATLSDEIWILDGPRRPFVLRRSGDHYKLVCMAVVTHTSQLRDFMDWENVKKAKAPVAWKSISIC</sequence>
<dbReference type="PANTHER" id="PTHR24148:SF82">
    <property type="entry name" value="HETEROKARYON INCOMPATIBILITY DOMAIN-CONTAINING PROTEIN"/>
    <property type="match status" value="1"/>
</dbReference>
<proteinExistence type="predicted"/>
<name>A0A1J9R2Z6_9PEZI</name>
<evidence type="ECO:0000259" key="1">
    <source>
        <dbReference type="Pfam" id="PF06985"/>
    </source>
</evidence>
<comment type="caution">
    <text evidence="2">The sequence shown here is derived from an EMBL/GenBank/DDBJ whole genome shotgun (WGS) entry which is preliminary data.</text>
</comment>
<accession>A0A1J9R2Z6</accession>
<dbReference type="GeneID" id="31012227"/>
<gene>
    <name evidence="2" type="ORF">BKCO1_19000177</name>
</gene>
<dbReference type="AlphaFoldDB" id="A0A1J9R2Z6"/>
<dbReference type="PANTHER" id="PTHR24148">
    <property type="entry name" value="ANKYRIN REPEAT DOMAIN-CONTAINING PROTEIN 39 HOMOLOG-RELATED"/>
    <property type="match status" value="1"/>
</dbReference>
<reference evidence="2 3" key="1">
    <citation type="submission" date="2016-10" db="EMBL/GenBank/DDBJ databases">
        <title>Proteomics and genomics reveal pathogen-plant mechanisms compatible with a hemibiotrophic lifestyle of Diplodia corticola.</title>
        <authorList>
            <person name="Fernandes I."/>
            <person name="De Jonge R."/>
            <person name="Van De Peer Y."/>
            <person name="Devreese B."/>
            <person name="Alves A."/>
            <person name="Esteves A.C."/>
        </authorList>
    </citation>
    <scope>NUCLEOTIDE SEQUENCE [LARGE SCALE GENOMIC DNA]</scope>
    <source>
        <strain evidence="2 3">CBS 112549</strain>
    </source>
</reference>
<dbReference type="Proteomes" id="UP000183809">
    <property type="component" value="Unassembled WGS sequence"/>
</dbReference>
<evidence type="ECO:0000313" key="2">
    <source>
        <dbReference type="EMBL" id="OJD34984.1"/>
    </source>
</evidence>
<dbReference type="InterPro" id="IPR052895">
    <property type="entry name" value="HetReg/Transcr_Mod"/>
</dbReference>
<evidence type="ECO:0000313" key="3">
    <source>
        <dbReference type="Proteomes" id="UP000183809"/>
    </source>
</evidence>
<keyword evidence="3" id="KW-1185">Reference proteome</keyword>
<organism evidence="2 3">
    <name type="scientific">Diplodia corticola</name>
    <dbReference type="NCBI Taxonomy" id="236234"/>
    <lineage>
        <taxon>Eukaryota</taxon>
        <taxon>Fungi</taxon>
        <taxon>Dikarya</taxon>
        <taxon>Ascomycota</taxon>
        <taxon>Pezizomycotina</taxon>
        <taxon>Dothideomycetes</taxon>
        <taxon>Dothideomycetes incertae sedis</taxon>
        <taxon>Botryosphaeriales</taxon>
        <taxon>Botryosphaeriaceae</taxon>
        <taxon>Diplodia</taxon>
    </lineage>
</organism>
<dbReference type="STRING" id="236234.A0A1J9R2Z6"/>
<dbReference type="RefSeq" id="XP_020131244.1">
    <property type="nucleotide sequence ID" value="XM_020271968.1"/>
</dbReference>
<feature type="domain" description="Heterokaryon incompatibility" evidence="1">
    <location>
        <begin position="62"/>
        <end position="267"/>
    </location>
</feature>